<evidence type="ECO:0000256" key="8">
    <source>
        <dbReference type="ARBA" id="ARBA00023326"/>
    </source>
</evidence>
<keyword evidence="7 9" id="KW-0326">Glycosidase</keyword>
<dbReference type="SUPFAM" id="SSF49899">
    <property type="entry name" value="Concanavalin A-like lectins/glucanases"/>
    <property type="match status" value="1"/>
</dbReference>
<dbReference type="GO" id="GO:0016162">
    <property type="term" value="F:cellulose 1,4-beta-cellobiosidase activity"/>
    <property type="evidence" value="ECO:0007669"/>
    <property type="project" value="UniProtKB-EC"/>
</dbReference>
<dbReference type="Proteomes" id="UP001199106">
    <property type="component" value="Unassembled WGS sequence"/>
</dbReference>
<proteinExistence type="inferred from homology"/>
<dbReference type="PANTHER" id="PTHR33753">
    <property type="entry name" value="1,4-BETA-D-GLUCAN CELLOBIOHYDROLASE B"/>
    <property type="match status" value="1"/>
</dbReference>
<dbReference type="InterPro" id="IPR001722">
    <property type="entry name" value="Glyco_hydro_7"/>
</dbReference>
<evidence type="ECO:0000256" key="3">
    <source>
        <dbReference type="ARBA" id="ARBA00022729"/>
    </source>
</evidence>
<evidence type="ECO:0000256" key="2">
    <source>
        <dbReference type="ARBA" id="ARBA00006044"/>
    </source>
</evidence>
<evidence type="ECO:0000256" key="5">
    <source>
        <dbReference type="ARBA" id="ARBA00023001"/>
    </source>
</evidence>
<keyword evidence="6" id="KW-0119">Carbohydrate metabolism</keyword>
<keyword evidence="8 9" id="KW-0624">Polysaccharide degradation</keyword>
<protein>
    <recommendedName>
        <fullName evidence="9">Glucanase</fullName>
        <ecNumber evidence="9">3.2.1.-</ecNumber>
    </recommendedName>
</protein>
<evidence type="ECO:0000256" key="9">
    <source>
        <dbReference type="RuleBase" id="RU361164"/>
    </source>
</evidence>
<dbReference type="PANTHER" id="PTHR33753:SF2">
    <property type="entry name" value="GLYCOSIDE HYDROLASE FAMILY 7 PROTEIN"/>
    <property type="match status" value="1"/>
</dbReference>
<dbReference type="Gene3D" id="2.70.100.10">
    <property type="entry name" value="Glycoside hydrolase, family 7, domain"/>
    <property type="match status" value="1"/>
</dbReference>
<keyword evidence="3" id="KW-0732">Signal</keyword>
<comment type="similarity">
    <text evidence="2 9">Belongs to the glycosyl hydrolase 7 (cellulase C) family.</text>
</comment>
<comment type="catalytic activity">
    <reaction evidence="1">
        <text>Hydrolysis of (1-&gt;4)-beta-D-glucosidic linkages in cellulose and cellotetraose, releasing cellobiose from the non-reducing ends of the chains.</text>
        <dbReference type="EC" id="3.2.1.91"/>
    </reaction>
</comment>
<keyword evidence="5 9" id="KW-0136">Cellulose degradation</keyword>
<dbReference type="GO" id="GO:0030245">
    <property type="term" value="P:cellulose catabolic process"/>
    <property type="evidence" value="ECO:0007669"/>
    <property type="project" value="UniProtKB-KW"/>
</dbReference>
<gene>
    <name evidence="10" type="ORF">G6011_03716</name>
</gene>
<dbReference type="InterPro" id="IPR037019">
    <property type="entry name" value="Glyco_hydro_7_sf"/>
</dbReference>
<evidence type="ECO:0000256" key="7">
    <source>
        <dbReference type="ARBA" id="ARBA00023295"/>
    </source>
</evidence>
<reference evidence="10" key="1">
    <citation type="submission" date="2021-07" db="EMBL/GenBank/DDBJ databases">
        <title>Genome Resource of American Ginseng Black Spot Pathogen Alternaria panax.</title>
        <authorList>
            <person name="Qiu C."/>
            <person name="Wang W."/>
            <person name="Liu Z."/>
        </authorList>
    </citation>
    <scope>NUCLEOTIDE SEQUENCE</scope>
    <source>
        <strain evidence="10">BNCC115425</strain>
    </source>
</reference>
<dbReference type="EMBL" id="JAANER010000002">
    <property type="protein sequence ID" value="KAG9193681.1"/>
    <property type="molecule type" value="Genomic_DNA"/>
</dbReference>
<evidence type="ECO:0000256" key="4">
    <source>
        <dbReference type="ARBA" id="ARBA00022801"/>
    </source>
</evidence>
<dbReference type="EC" id="3.2.1.-" evidence="9"/>
<comment type="caution">
    <text evidence="10">The sequence shown here is derived from an EMBL/GenBank/DDBJ whole genome shotgun (WGS) entry which is preliminary data.</text>
</comment>
<name>A0AAD4IFX9_9PLEO</name>
<sequence>MDHMLEPQISNDANQKSNSIIQEWCNNQKEIFQEEIYPFNEFGGMASMSRDMNLGMVIVMSLWDDHHANMLWLDSNYPTGQDPEKPGIARGECDIPSGVPVDIESTNPNAQVVFSNIKFGPIRSIFVQPAIHLLATRNRCHCLSFVSVS</sequence>
<organism evidence="10 11">
    <name type="scientific">Alternaria panax</name>
    <dbReference type="NCBI Taxonomy" id="48097"/>
    <lineage>
        <taxon>Eukaryota</taxon>
        <taxon>Fungi</taxon>
        <taxon>Dikarya</taxon>
        <taxon>Ascomycota</taxon>
        <taxon>Pezizomycotina</taxon>
        <taxon>Dothideomycetes</taxon>
        <taxon>Pleosporomycetidae</taxon>
        <taxon>Pleosporales</taxon>
        <taxon>Pleosporineae</taxon>
        <taxon>Pleosporaceae</taxon>
        <taxon>Alternaria</taxon>
        <taxon>Alternaria sect. Panax</taxon>
    </lineage>
</organism>
<evidence type="ECO:0000256" key="1">
    <source>
        <dbReference type="ARBA" id="ARBA00001641"/>
    </source>
</evidence>
<dbReference type="Pfam" id="PF00840">
    <property type="entry name" value="Glyco_hydro_7"/>
    <property type="match status" value="1"/>
</dbReference>
<dbReference type="PRINTS" id="PR00734">
    <property type="entry name" value="GLHYDRLASE7"/>
</dbReference>
<dbReference type="AlphaFoldDB" id="A0AAD4IFX9"/>
<keyword evidence="11" id="KW-1185">Reference proteome</keyword>
<accession>A0AAD4IFX9</accession>
<dbReference type="InterPro" id="IPR013320">
    <property type="entry name" value="ConA-like_dom_sf"/>
</dbReference>
<evidence type="ECO:0000313" key="10">
    <source>
        <dbReference type="EMBL" id="KAG9193681.1"/>
    </source>
</evidence>
<evidence type="ECO:0000256" key="6">
    <source>
        <dbReference type="ARBA" id="ARBA00023277"/>
    </source>
</evidence>
<evidence type="ECO:0000313" key="11">
    <source>
        <dbReference type="Proteomes" id="UP001199106"/>
    </source>
</evidence>
<keyword evidence="4 9" id="KW-0378">Hydrolase</keyword>